<name>A0A0K8W4J1_BACLA</name>
<dbReference type="AlphaFoldDB" id="A0A0K8W4J1"/>
<protein>
    <submittedName>
        <fullName evidence="2">Uncharacterized protein</fullName>
    </submittedName>
</protein>
<dbReference type="EMBL" id="GDHF01006181">
    <property type="protein sequence ID" value="JAI46133.1"/>
    <property type="molecule type" value="Transcribed_RNA"/>
</dbReference>
<feature type="coiled-coil region" evidence="1">
    <location>
        <begin position="178"/>
        <end position="244"/>
    </location>
</feature>
<dbReference type="OrthoDB" id="7950399at2759"/>
<organism evidence="2">
    <name type="scientific">Bactrocera latifrons</name>
    <name type="common">Malaysian fruit fly</name>
    <name type="synonym">Chaetodacus latifrons</name>
    <dbReference type="NCBI Taxonomy" id="174628"/>
    <lineage>
        <taxon>Eukaryota</taxon>
        <taxon>Metazoa</taxon>
        <taxon>Ecdysozoa</taxon>
        <taxon>Arthropoda</taxon>
        <taxon>Hexapoda</taxon>
        <taxon>Insecta</taxon>
        <taxon>Pterygota</taxon>
        <taxon>Neoptera</taxon>
        <taxon>Endopterygota</taxon>
        <taxon>Diptera</taxon>
        <taxon>Brachycera</taxon>
        <taxon>Muscomorpha</taxon>
        <taxon>Tephritoidea</taxon>
        <taxon>Tephritidae</taxon>
        <taxon>Bactrocera</taxon>
        <taxon>Bactrocera</taxon>
    </lineage>
</organism>
<evidence type="ECO:0000256" key="1">
    <source>
        <dbReference type="SAM" id="Coils"/>
    </source>
</evidence>
<proteinExistence type="predicted"/>
<evidence type="ECO:0000313" key="2">
    <source>
        <dbReference type="EMBL" id="JAI46133.1"/>
    </source>
</evidence>
<accession>A0A0K8W4J1</accession>
<gene>
    <name evidence="2" type="ORF">c0_g2_i1</name>
</gene>
<reference evidence="2" key="1">
    <citation type="submission" date="2015-06" db="EMBL/GenBank/DDBJ databases">
        <authorList>
            <person name="Hoefler B.C."/>
            <person name="Straight P.D."/>
        </authorList>
    </citation>
    <scope>NUCLEOTIDE SEQUENCE</scope>
</reference>
<sequence>LNNRCLIKIIEFKFTMDFPRFPYIELIKNNVEIVDNTLVETFLQNFISQLVSEISTLEASCDKLRNSKKDLQVLKEKYLRDIFAITHGKNEDEILPQQLSKRMQSELGTFQLGGQRINELLERFHKDYKDWRFTLEQQMQKSLGADELIFLPQQQLMDKLNTLGILTTNVKNELNVVEKTTEDKNKVLEDKLRAMQEEVNKLEAIKAEISAAQQRLIDSIKEKQFKYQQDNNKLLREIASLQEKLNLYE</sequence>
<feature type="non-terminal residue" evidence="2">
    <location>
        <position position="1"/>
    </location>
</feature>
<feature type="coiled-coil region" evidence="1">
    <location>
        <begin position="47"/>
        <end position="81"/>
    </location>
</feature>
<keyword evidence="1" id="KW-0175">Coiled coil</keyword>